<dbReference type="EMBL" id="JAVFWL010000004">
    <property type="protein sequence ID" value="KAK6749512.1"/>
    <property type="molecule type" value="Genomic_DNA"/>
</dbReference>
<evidence type="ECO:0000313" key="1">
    <source>
        <dbReference type="EMBL" id="KAK6749512.1"/>
    </source>
</evidence>
<organism evidence="1 2">
    <name type="scientific">Necator americanus</name>
    <name type="common">Human hookworm</name>
    <dbReference type="NCBI Taxonomy" id="51031"/>
    <lineage>
        <taxon>Eukaryota</taxon>
        <taxon>Metazoa</taxon>
        <taxon>Ecdysozoa</taxon>
        <taxon>Nematoda</taxon>
        <taxon>Chromadorea</taxon>
        <taxon>Rhabditida</taxon>
        <taxon>Rhabditina</taxon>
        <taxon>Rhabditomorpha</taxon>
        <taxon>Strongyloidea</taxon>
        <taxon>Ancylostomatidae</taxon>
        <taxon>Bunostominae</taxon>
        <taxon>Necator</taxon>
    </lineage>
</organism>
<sequence length="111" mass="11959">MHSATGLFTIHADKKLGSIDHARAHDRAGGVVQPQKRTSLLNATNAEEEASAVYTYASPIPRIAVMIIADISTAEAKTLIMVNLTVSLEVVTGTSEKNQNLDEQMKKVLVD</sequence>
<proteinExistence type="predicted"/>
<reference evidence="1 2" key="1">
    <citation type="submission" date="2023-08" db="EMBL/GenBank/DDBJ databases">
        <title>A Necator americanus chromosomal reference genome.</title>
        <authorList>
            <person name="Ilik V."/>
            <person name="Petrzelkova K.J."/>
            <person name="Pardy F."/>
            <person name="Fuh T."/>
            <person name="Niatou-Singa F.S."/>
            <person name="Gouil Q."/>
            <person name="Baker L."/>
            <person name="Ritchie M.E."/>
            <person name="Jex A.R."/>
            <person name="Gazzola D."/>
            <person name="Li H."/>
            <person name="Toshio Fujiwara R."/>
            <person name="Zhan B."/>
            <person name="Aroian R.V."/>
            <person name="Pafco B."/>
            <person name="Schwarz E.M."/>
        </authorList>
    </citation>
    <scope>NUCLEOTIDE SEQUENCE [LARGE SCALE GENOMIC DNA]</scope>
    <source>
        <strain evidence="1 2">Aroian</strain>
        <tissue evidence="1">Whole animal</tissue>
    </source>
</reference>
<dbReference type="Proteomes" id="UP001303046">
    <property type="component" value="Unassembled WGS sequence"/>
</dbReference>
<accession>A0ABR1DG98</accession>
<keyword evidence="2" id="KW-1185">Reference proteome</keyword>
<gene>
    <name evidence="1" type="primary">Necator_chrIV.g15161</name>
    <name evidence="1" type="ORF">RB195_001866</name>
</gene>
<comment type="caution">
    <text evidence="1">The sequence shown here is derived from an EMBL/GenBank/DDBJ whole genome shotgun (WGS) entry which is preliminary data.</text>
</comment>
<name>A0ABR1DG98_NECAM</name>
<protein>
    <submittedName>
        <fullName evidence="1">Uncharacterized protein</fullName>
    </submittedName>
</protein>
<evidence type="ECO:0000313" key="2">
    <source>
        <dbReference type="Proteomes" id="UP001303046"/>
    </source>
</evidence>